<dbReference type="RefSeq" id="WP_204477067.1">
    <property type="nucleotide sequence ID" value="NZ_JACJJW010000051.1"/>
</dbReference>
<dbReference type="EMBL" id="JACJJW010000051">
    <property type="protein sequence ID" value="MBM6759678.1"/>
    <property type="molecule type" value="Genomic_DNA"/>
</dbReference>
<reference evidence="1 2" key="1">
    <citation type="journal article" date="2021" name="Sci. Rep.">
        <title>The distribution of antibiotic resistance genes in chicken gut microbiota commensals.</title>
        <authorList>
            <person name="Juricova H."/>
            <person name="Matiasovicova J."/>
            <person name="Kubasova T."/>
            <person name="Cejkova D."/>
            <person name="Rychlik I."/>
        </authorList>
    </citation>
    <scope>NUCLEOTIDE SEQUENCE [LARGE SCALE GENOMIC DNA]</scope>
    <source>
        <strain evidence="1 2">An801</strain>
    </source>
</reference>
<protein>
    <submittedName>
        <fullName evidence="1">Uncharacterized protein</fullName>
    </submittedName>
</protein>
<dbReference type="Proteomes" id="UP000703295">
    <property type="component" value="Unassembled WGS sequence"/>
</dbReference>
<sequence>MAINNLQIGDLVLTGFCYGYTNINNGEICKLPLMVTEVKNIIKDKVSLCKVINMPETYVDINDIHGIPLNQYILDLLGFKVIDKNNALRPGAPNFNGTVYEAQINGLKIHIIKDNNSYELCRSKAAPTIPVNYVHDIQNSMKIDGKPLKINYMLFYQDAK</sequence>
<proteinExistence type="predicted"/>
<gene>
    <name evidence="1" type="ORF">H6A31_13490</name>
</gene>
<keyword evidence="2" id="KW-1185">Reference proteome</keyword>
<name>A0ABS2EYM9_9BACE</name>
<evidence type="ECO:0000313" key="2">
    <source>
        <dbReference type="Proteomes" id="UP000703295"/>
    </source>
</evidence>
<accession>A0ABS2EYM9</accession>
<evidence type="ECO:0000313" key="1">
    <source>
        <dbReference type="EMBL" id="MBM6759678.1"/>
    </source>
</evidence>
<organism evidence="1 2">
    <name type="scientific">Bacteroides mediterraneensis</name>
    <dbReference type="NCBI Taxonomy" id="1841856"/>
    <lineage>
        <taxon>Bacteria</taxon>
        <taxon>Pseudomonadati</taxon>
        <taxon>Bacteroidota</taxon>
        <taxon>Bacteroidia</taxon>
        <taxon>Bacteroidales</taxon>
        <taxon>Bacteroidaceae</taxon>
        <taxon>Bacteroides</taxon>
    </lineage>
</organism>
<comment type="caution">
    <text evidence="1">The sequence shown here is derived from an EMBL/GenBank/DDBJ whole genome shotgun (WGS) entry which is preliminary data.</text>
</comment>